<dbReference type="PANTHER" id="PTHR21581:SF6">
    <property type="entry name" value="TRAFFICKING PROTEIN PARTICLE COMPLEX SUBUNIT 12"/>
    <property type="match status" value="1"/>
</dbReference>
<dbReference type="Proteomes" id="UP000544127">
    <property type="component" value="Unassembled WGS sequence"/>
</dbReference>
<keyword evidence="6" id="KW-0802">TPR repeat</keyword>
<feature type="compositionally biased region" description="Polar residues" evidence="13">
    <location>
        <begin position="172"/>
        <end position="181"/>
    </location>
</feature>
<comment type="caution">
    <text evidence="14">The sequence shown here is derived from an EMBL/GenBank/DDBJ whole genome shotgun (WGS) entry which is preliminary data.</text>
</comment>
<sequence length="780" mass="86774">SDAKDVKSTSDEDDSEDVHQKSQEEILFHEETIDLGGDELVSEGNETVSEDSSNFVDKLNEQMMESVIISDSPNNSEDDTGELGCLQEIVEQMEDNEKTPVDVDDKEEVLNNESETDHEETPKDISEIGTDDQASFMEESVQETVKEEPKFGSSTPGETKPNSTDESKLDDQVSSPSTSKASEAEPIPVCTIFSQANNVNTQPQLFLPDGFEPQMVKSPSFSNVIETPVKSNPQVVQPSPSLSKFFGDTMNTNTLASDFFDSFTTSNFISVSNPNASSSVPEQMSSLANGGDCTSSNASFSARIGRPEAGGPPSSLDGTQSPKPFSQIQAVFAGSDDPFATALNMSELDRRNDAWLPSEETRNVLISVATQQYSTMFIDKENLTMPGLKFDIIQGDAVKDLMVRLLGEQAALKRQVLNTNSVEQSFVGLKQLISTKNWRAAVDLCGRLLTAHGQGYKKSGLPTSHTTDSLQLWFVRLALLVKLNLFQNAEMEFEPFGNLDQPDLYYEYYPHVYPGRKGSMVPFSMRILHAELPQYLGNPQESLDRLHSMKIICTKILENLEQGLAEDGSMTNITQENRQASVQLWRSRLGRVMYSMANCLLMMKDYVLAVDAYHSVIKYYPQQEPQLLSGIGRIFLQIGDIKTAEKYFQDVEKVTHKLDGLQGQIMVLMNRAFLHLGQNNFAEAHRFFTEILRIDSSNAVANNNAAVCLLYLGKLKDSLRQLEGMVQQDPEHYLHESVLFNLTTMYELESSRSMQKKQALLEAVSVKEGDSFNTQCLKLG</sequence>
<reference evidence="14 15" key="1">
    <citation type="submission" date="2019-09" db="EMBL/GenBank/DDBJ databases">
        <title>Bird 10,000 Genomes (B10K) Project - Family phase.</title>
        <authorList>
            <person name="Zhang G."/>
        </authorList>
    </citation>
    <scope>NUCLEOTIDE SEQUENCE [LARGE SCALE GENOMIC DNA]</scope>
    <source>
        <strain evidence="14">B10K-DU-012-37</strain>
    </source>
</reference>
<evidence type="ECO:0000256" key="11">
    <source>
        <dbReference type="ARBA" id="ARBA00074587"/>
    </source>
</evidence>
<evidence type="ECO:0000256" key="3">
    <source>
        <dbReference type="ARBA" id="ARBA00022448"/>
    </source>
</evidence>
<feature type="region of interest" description="Disordered" evidence="13">
    <location>
        <begin position="1"/>
        <end position="27"/>
    </location>
</feature>
<dbReference type="SMART" id="SM00028">
    <property type="entry name" value="TPR"/>
    <property type="match status" value="4"/>
</dbReference>
<accession>A0A7K6AIQ5</accession>
<dbReference type="GO" id="GO:0005793">
    <property type="term" value="C:endoplasmic reticulum-Golgi intermediate compartment"/>
    <property type="evidence" value="ECO:0007669"/>
    <property type="project" value="UniProtKB-SubCell"/>
</dbReference>
<dbReference type="Pfam" id="PF13174">
    <property type="entry name" value="TPR_6"/>
    <property type="match status" value="1"/>
</dbReference>
<evidence type="ECO:0000313" key="14">
    <source>
        <dbReference type="EMBL" id="NWU89269.1"/>
    </source>
</evidence>
<dbReference type="FunFam" id="1.25.40.10:FF:000170">
    <property type="entry name" value="Trafficking protein particle complex subunit 12"/>
    <property type="match status" value="1"/>
</dbReference>
<dbReference type="EMBL" id="VZRI01001026">
    <property type="protein sequence ID" value="NWU89269.1"/>
    <property type="molecule type" value="Genomic_DNA"/>
</dbReference>
<keyword evidence="3" id="KW-0813">Transport</keyword>
<feature type="region of interest" description="Disordered" evidence="13">
    <location>
        <begin position="273"/>
        <end position="323"/>
    </location>
</feature>
<dbReference type="Gene3D" id="1.25.40.10">
    <property type="entry name" value="Tetratricopeptide repeat domain"/>
    <property type="match status" value="1"/>
</dbReference>
<comment type="subunit">
    <text evidence="10">Component of the multisubunit TRAPP (transport protein particle) complex, which includes at least TRAPPC2, TRAPPC2L, TRAPPC3, TRAPPC3L, TRAPPC4, TRAPPC5, TRAPPC8, TRAPPC9, TRAPPC10, TRAPPC11 and TRAPPC12. Interacts with CENPE.</text>
</comment>
<dbReference type="AlphaFoldDB" id="A0A7K6AIQ5"/>
<feature type="non-terminal residue" evidence="14">
    <location>
        <position position="1"/>
    </location>
</feature>
<feature type="compositionally biased region" description="Polar residues" evidence="13">
    <location>
        <begin position="152"/>
        <end position="162"/>
    </location>
</feature>
<keyword evidence="7" id="KW-0931">ER-Golgi transport</keyword>
<gene>
    <name evidence="14" type="primary">Trappc12</name>
    <name evidence="14" type="ORF">UPUEPO_R03835</name>
</gene>
<feature type="compositionally biased region" description="Basic and acidic residues" evidence="13">
    <location>
        <begin position="1"/>
        <end position="10"/>
    </location>
</feature>
<dbReference type="InterPro" id="IPR011990">
    <property type="entry name" value="TPR-like_helical_dom_sf"/>
</dbReference>
<dbReference type="SUPFAM" id="SSF48452">
    <property type="entry name" value="TPR-like"/>
    <property type="match status" value="1"/>
</dbReference>
<keyword evidence="15" id="KW-1185">Reference proteome</keyword>
<proteinExistence type="predicted"/>
<evidence type="ECO:0000256" key="4">
    <source>
        <dbReference type="ARBA" id="ARBA00022553"/>
    </source>
</evidence>
<name>A0A7K6AIQ5_UPUEP</name>
<dbReference type="GO" id="GO:0030008">
    <property type="term" value="C:TRAPP complex"/>
    <property type="evidence" value="ECO:0007669"/>
    <property type="project" value="TreeGrafter"/>
</dbReference>
<evidence type="ECO:0000256" key="7">
    <source>
        <dbReference type="ARBA" id="ARBA00022892"/>
    </source>
</evidence>
<evidence type="ECO:0000256" key="1">
    <source>
        <dbReference type="ARBA" id="ARBA00004123"/>
    </source>
</evidence>
<keyword evidence="5" id="KW-0677">Repeat</keyword>
<keyword evidence="8" id="KW-0539">Nucleus</keyword>
<feature type="non-terminal residue" evidence="14">
    <location>
        <position position="780"/>
    </location>
</feature>
<evidence type="ECO:0000256" key="13">
    <source>
        <dbReference type="SAM" id="MobiDB-lite"/>
    </source>
</evidence>
<dbReference type="OrthoDB" id="428342at2759"/>
<evidence type="ECO:0000256" key="6">
    <source>
        <dbReference type="ARBA" id="ARBA00022803"/>
    </source>
</evidence>
<comment type="subcellular location">
    <subcellularLocation>
        <location evidence="2">Endoplasmic reticulum-Golgi intermediate compartment</location>
    </subcellularLocation>
    <subcellularLocation>
        <location evidence="1">Nucleus</location>
    </subcellularLocation>
</comment>
<dbReference type="InterPro" id="IPR019734">
    <property type="entry name" value="TPR_rpt"/>
</dbReference>
<protein>
    <recommendedName>
        <fullName evidence="11">Trafficking protein particle complex subunit 12</fullName>
    </recommendedName>
    <alternativeName>
        <fullName evidence="12">Tetratricopeptide repeat protein 15</fullName>
    </alternativeName>
</protein>
<organism evidence="14 15">
    <name type="scientific">Upupa epops</name>
    <name type="common">Eurasian hoopoe</name>
    <dbReference type="NCBI Taxonomy" id="57439"/>
    <lineage>
        <taxon>Eukaryota</taxon>
        <taxon>Metazoa</taxon>
        <taxon>Chordata</taxon>
        <taxon>Craniata</taxon>
        <taxon>Vertebrata</taxon>
        <taxon>Euteleostomi</taxon>
        <taxon>Archelosauria</taxon>
        <taxon>Archosauria</taxon>
        <taxon>Dinosauria</taxon>
        <taxon>Saurischia</taxon>
        <taxon>Theropoda</taxon>
        <taxon>Coelurosauria</taxon>
        <taxon>Aves</taxon>
        <taxon>Neognathae</taxon>
        <taxon>Neoaves</taxon>
        <taxon>Telluraves</taxon>
        <taxon>Coraciimorphae</taxon>
        <taxon>Bucerotiformes</taxon>
        <taxon>Upupidae</taxon>
        <taxon>Upupa</taxon>
    </lineage>
</organism>
<dbReference type="GO" id="GO:0005634">
    <property type="term" value="C:nucleus"/>
    <property type="evidence" value="ECO:0007669"/>
    <property type="project" value="UniProtKB-SubCell"/>
</dbReference>
<dbReference type="PANTHER" id="PTHR21581">
    <property type="entry name" value="D-ALANYL-D-ALANINE CARBOXYPEPTIDASE"/>
    <property type="match status" value="1"/>
</dbReference>
<keyword evidence="4" id="KW-0597">Phosphoprotein</keyword>
<evidence type="ECO:0000256" key="12">
    <source>
        <dbReference type="ARBA" id="ARBA00081147"/>
    </source>
</evidence>
<dbReference type="GO" id="GO:0005794">
    <property type="term" value="C:Golgi apparatus"/>
    <property type="evidence" value="ECO:0007669"/>
    <property type="project" value="TreeGrafter"/>
</dbReference>
<feature type="compositionally biased region" description="Basic and acidic residues" evidence="13">
    <location>
        <begin position="17"/>
        <end position="27"/>
    </location>
</feature>
<evidence type="ECO:0000256" key="2">
    <source>
        <dbReference type="ARBA" id="ARBA00004399"/>
    </source>
</evidence>
<evidence type="ECO:0000313" key="15">
    <source>
        <dbReference type="Proteomes" id="UP000544127"/>
    </source>
</evidence>
<evidence type="ECO:0000256" key="5">
    <source>
        <dbReference type="ARBA" id="ARBA00022737"/>
    </source>
</evidence>
<evidence type="ECO:0000256" key="8">
    <source>
        <dbReference type="ARBA" id="ARBA00023242"/>
    </source>
</evidence>
<comment type="function">
    <text evidence="9">Component of the TRAPP complex, which is involved in endoplasmic reticulum to Golgi apparatus trafficking at a very early stage. Also plays a role in chromosome congression, kinetochore assembly and stability and controls the recruitment of CENPE to the kinetochores.</text>
</comment>
<feature type="region of interest" description="Disordered" evidence="13">
    <location>
        <begin position="91"/>
        <end position="183"/>
    </location>
</feature>
<feature type="compositionally biased region" description="Polar residues" evidence="13">
    <location>
        <begin position="282"/>
        <end position="300"/>
    </location>
</feature>
<evidence type="ECO:0000256" key="9">
    <source>
        <dbReference type="ARBA" id="ARBA00058339"/>
    </source>
</evidence>
<dbReference type="GO" id="GO:0016192">
    <property type="term" value="P:vesicle-mediated transport"/>
    <property type="evidence" value="ECO:0007669"/>
    <property type="project" value="UniProtKB-KW"/>
</dbReference>
<evidence type="ECO:0000256" key="10">
    <source>
        <dbReference type="ARBA" id="ARBA00066258"/>
    </source>
</evidence>